<feature type="transmembrane region" description="Helical" evidence="1">
    <location>
        <begin position="383"/>
        <end position="402"/>
    </location>
</feature>
<reference evidence="3 4" key="1">
    <citation type="journal article" date="2020" name="Microorganisms">
        <title>Osmotic Adaptation and Compatible Solute Biosynthesis of Phototrophic Bacteria as Revealed from Genome Analyses.</title>
        <authorList>
            <person name="Imhoff J.F."/>
            <person name="Rahn T."/>
            <person name="Kunzel S."/>
            <person name="Keller A."/>
            <person name="Neulinger S.C."/>
        </authorList>
    </citation>
    <scope>NUCLEOTIDE SEQUENCE [LARGE SCALE GENOMIC DNA]</scope>
    <source>
        <strain evidence="3 4">DSM 15116</strain>
    </source>
</reference>
<proteinExistence type="predicted"/>
<name>A0ABS1E670_9GAMM</name>
<dbReference type="PANTHER" id="PTHR43194">
    <property type="entry name" value="HYDROLASE ALPHA/BETA FOLD FAMILY"/>
    <property type="match status" value="1"/>
</dbReference>
<gene>
    <name evidence="3" type="ORF">CKO13_04595</name>
</gene>
<evidence type="ECO:0000256" key="1">
    <source>
        <dbReference type="SAM" id="Phobius"/>
    </source>
</evidence>
<evidence type="ECO:0000313" key="3">
    <source>
        <dbReference type="EMBL" id="MBK1726314.1"/>
    </source>
</evidence>
<feature type="transmembrane region" description="Helical" evidence="1">
    <location>
        <begin position="444"/>
        <end position="463"/>
    </location>
</feature>
<keyword evidence="1" id="KW-1133">Transmembrane helix</keyword>
<dbReference type="Gene3D" id="3.40.50.1820">
    <property type="entry name" value="alpha/beta hydrolase"/>
    <property type="match status" value="1"/>
</dbReference>
<feature type="transmembrane region" description="Helical" evidence="1">
    <location>
        <begin position="414"/>
        <end position="432"/>
    </location>
</feature>
<dbReference type="RefSeq" id="WP_200257332.1">
    <property type="nucleotide sequence ID" value="NZ_NRSH01000035.1"/>
</dbReference>
<dbReference type="InterPro" id="IPR050228">
    <property type="entry name" value="Carboxylesterase_BioH"/>
</dbReference>
<feature type="transmembrane region" description="Helical" evidence="1">
    <location>
        <begin position="309"/>
        <end position="330"/>
    </location>
</feature>
<organism evidence="3 4">
    <name type="scientific">Halorhodospira neutriphila</name>
    <dbReference type="NCBI Taxonomy" id="168379"/>
    <lineage>
        <taxon>Bacteria</taxon>
        <taxon>Pseudomonadati</taxon>
        <taxon>Pseudomonadota</taxon>
        <taxon>Gammaproteobacteria</taxon>
        <taxon>Chromatiales</taxon>
        <taxon>Ectothiorhodospiraceae</taxon>
        <taxon>Halorhodospira</taxon>
    </lineage>
</organism>
<keyword evidence="4" id="KW-1185">Reference proteome</keyword>
<protein>
    <recommendedName>
        <fullName evidence="2">AB hydrolase-1 domain-containing protein</fullName>
    </recommendedName>
</protein>
<keyword evidence="1" id="KW-0472">Membrane</keyword>
<dbReference type="EMBL" id="NRSH01000035">
    <property type="protein sequence ID" value="MBK1726314.1"/>
    <property type="molecule type" value="Genomic_DNA"/>
</dbReference>
<accession>A0ABS1E670</accession>
<feature type="transmembrane region" description="Helical" evidence="1">
    <location>
        <begin position="501"/>
        <end position="522"/>
    </location>
</feature>
<evidence type="ECO:0000313" key="4">
    <source>
        <dbReference type="Proteomes" id="UP000738126"/>
    </source>
</evidence>
<sequence length="527" mass="55823">MKPRAVRVPGWISLLAVAALLAAALALWQLYAGEAGVQRQDAVVDGTPVTVYSPAEGASGPPVLIAHGFAGSQRLMEPFALTLARNGYTAVTYDFLGHGRNPRPLYGDVTAPVTEPGSAGEALVAQTRAVAEYARRITGRQELAILGHSMATTIVARYAQLDPAVEATVGVSLFAPTVDAETPRNLLVIVGGLEGRLIEEGRRVVAMAAGIEPGAVQPGRTYGDPVDGNARRLAVIEGVEHISVLYSGESLGAALDWLDRAFERSSAGEVAVRGPWILLLLAAVIALARPASRLLPRVAAAWHGADASWRTLALASGVPALLTPLLLAPIPTGFLPVLVADYVAVHFALYGVLSAAALWWLGGRPSLRRLGGRVLPEGRPWRLALAAAALTGYCVIALGWPIDRFVTSFYPVLERLPLMLAMLAGTLPYFLADEWLTRGGAARRGAYPATKLLFLLSLGLAIALDFEGLFFLIIIVPVIMAFFVVYGLFSRWAYRRSGHPFVAGVANAVAFAWALAVTFPLLGGGQP</sequence>
<feature type="transmembrane region" description="Helical" evidence="1">
    <location>
        <begin position="469"/>
        <end position="489"/>
    </location>
</feature>
<feature type="domain" description="AB hydrolase-1" evidence="2">
    <location>
        <begin position="61"/>
        <end position="190"/>
    </location>
</feature>
<comment type="caution">
    <text evidence="3">The sequence shown here is derived from an EMBL/GenBank/DDBJ whole genome shotgun (WGS) entry which is preliminary data.</text>
</comment>
<dbReference type="InterPro" id="IPR000073">
    <property type="entry name" value="AB_hydrolase_1"/>
</dbReference>
<dbReference type="SUPFAM" id="SSF53474">
    <property type="entry name" value="alpha/beta-Hydrolases"/>
    <property type="match status" value="1"/>
</dbReference>
<dbReference type="Proteomes" id="UP000738126">
    <property type="component" value="Unassembled WGS sequence"/>
</dbReference>
<evidence type="ECO:0000259" key="2">
    <source>
        <dbReference type="Pfam" id="PF00561"/>
    </source>
</evidence>
<dbReference type="Pfam" id="PF00561">
    <property type="entry name" value="Abhydrolase_1"/>
    <property type="match status" value="1"/>
</dbReference>
<dbReference type="InterPro" id="IPR029058">
    <property type="entry name" value="AB_hydrolase_fold"/>
</dbReference>
<dbReference type="PANTHER" id="PTHR43194:SF2">
    <property type="entry name" value="PEROXISOMAL MEMBRANE PROTEIN LPX1"/>
    <property type="match status" value="1"/>
</dbReference>
<keyword evidence="1" id="KW-0812">Transmembrane</keyword>
<feature type="transmembrane region" description="Helical" evidence="1">
    <location>
        <begin position="342"/>
        <end position="362"/>
    </location>
</feature>